<keyword evidence="9 14" id="KW-0223">Dioxygenase</keyword>
<dbReference type="InterPro" id="IPR036392">
    <property type="entry name" value="PLAT/LH2_dom_sf"/>
</dbReference>
<dbReference type="PROSITE" id="PS00081">
    <property type="entry name" value="LIPOXYGENASE_2"/>
    <property type="match status" value="1"/>
</dbReference>
<dbReference type="FunFam" id="3.10.450.60:FF:000002">
    <property type="entry name" value="Lipoxygenase"/>
    <property type="match status" value="1"/>
</dbReference>
<dbReference type="GO" id="GO:0034440">
    <property type="term" value="P:lipid oxidation"/>
    <property type="evidence" value="ECO:0007669"/>
    <property type="project" value="InterPro"/>
</dbReference>
<reference evidence="17" key="1">
    <citation type="submission" date="2023-07" db="EMBL/GenBank/DDBJ databases">
        <title>draft genome sequence of fig (Ficus carica).</title>
        <authorList>
            <person name="Takahashi T."/>
            <person name="Nishimura K."/>
        </authorList>
    </citation>
    <scope>NUCLEOTIDE SEQUENCE</scope>
</reference>
<keyword evidence="5 15" id="KW-0444">Lipid biosynthesis</keyword>
<keyword evidence="12" id="KW-0443">Lipid metabolism</keyword>
<comment type="similarity">
    <text evidence="3 14">Belongs to the lipoxygenase family.</text>
</comment>
<dbReference type="Gene3D" id="3.10.450.60">
    <property type="match status" value="1"/>
</dbReference>
<evidence type="ECO:0000256" key="4">
    <source>
        <dbReference type="ARBA" id="ARBA00022490"/>
    </source>
</evidence>
<keyword evidence="13 15" id="KW-0275">Fatty acid biosynthesis</keyword>
<evidence type="ECO:0000256" key="12">
    <source>
        <dbReference type="ARBA" id="ARBA00023098"/>
    </source>
</evidence>
<protein>
    <recommendedName>
        <fullName evidence="15">Lipoxygenase</fullName>
        <ecNumber evidence="15">1.13.11.-</ecNumber>
    </recommendedName>
</protein>
<dbReference type="FunFam" id="1.20.245.10:FF:000002">
    <property type="entry name" value="Lipoxygenase"/>
    <property type="match status" value="1"/>
</dbReference>
<evidence type="ECO:0000256" key="14">
    <source>
        <dbReference type="RuleBase" id="RU003974"/>
    </source>
</evidence>
<comment type="cofactor">
    <cofactor evidence="1 14">
        <name>Fe cation</name>
        <dbReference type="ChEBI" id="CHEBI:24875"/>
    </cofactor>
</comment>
<dbReference type="PROSITE" id="PS51393">
    <property type="entry name" value="LIPOXYGENASE_3"/>
    <property type="match status" value="1"/>
</dbReference>
<dbReference type="PANTHER" id="PTHR11771">
    <property type="entry name" value="LIPOXYGENASE"/>
    <property type="match status" value="1"/>
</dbReference>
<dbReference type="InterPro" id="IPR036226">
    <property type="entry name" value="LipOase_C_sf"/>
</dbReference>
<evidence type="ECO:0000256" key="9">
    <source>
        <dbReference type="ARBA" id="ARBA00022964"/>
    </source>
</evidence>
<evidence type="ECO:0000256" key="5">
    <source>
        <dbReference type="ARBA" id="ARBA00022516"/>
    </source>
</evidence>
<dbReference type="SUPFAM" id="SSF48484">
    <property type="entry name" value="Lipoxigenase"/>
    <property type="match status" value="1"/>
</dbReference>
<evidence type="ECO:0000256" key="6">
    <source>
        <dbReference type="ARBA" id="ARBA00022723"/>
    </source>
</evidence>
<dbReference type="InterPro" id="IPR020833">
    <property type="entry name" value="LipOase_Fe_BS"/>
</dbReference>
<evidence type="ECO:0000256" key="10">
    <source>
        <dbReference type="ARBA" id="ARBA00023002"/>
    </source>
</evidence>
<keyword evidence="4" id="KW-0963">Cytoplasm</keyword>
<dbReference type="InterPro" id="IPR001024">
    <property type="entry name" value="PLAT/LH2_dom"/>
</dbReference>
<dbReference type="GO" id="GO:0005737">
    <property type="term" value="C:cytoplasm"/>
    <property type="evidence" value="ECO:0007669"/>
    <property type="project" value="UniProtKB-SubCell"/>
</dbReference>
<dbReference type="PROSITE" id="PS00711">
    <property type="entry name" value="LIPOXYGENASE_1"/>
    <property type="match status" value="1"/>
</dbReference>
<evidence type="ECO:0000256" key="13">
    <source>
        <dbReference type="ARBA" id="ARBA00023160"/>
    </source>
</evidence>
<dbReference type="FunFam" id="4.10.372.10:FF:000001">
    <property type="entry name" value="Lipoxygenase"/>
    <property type="match status" value="1"/>
</dbReference>
<dbReference type="GO" id="GO:0006633">
    <property type="term" value="P:fatty acid biosynthetic process"/>
    <property type="evidence" value="ECO:0007669"/>
    <property type="project" value="UniProtKB-KW"/>
</dbReference>
<dbReference type="InterPro" id="IPR027433">
    <property type="entry name" value="Lipoxygenase_dom_3"/>
</dbReference>
<evidence type="ECO:0000256" key="2">
    <source>
        <dbReference type="ARBA" id="ARBA00004496"/>
    </source>
</evidence>
<dbReference type="PRINTS" id="PR00087">
    <property type="entry name" value="LIPOXYGENASE"/>
</dbReference>
<comment type="pathway">
    <text evidence="15">Lipid metabolism; oxylipin biosynthesis.</text>
</comment>
<dbReference type="Pfam" id="PF00305">
    <property type="entry name" value="Lipoxygenase"/>
    <property type="match status" value="1"/>
</dbReference>
<dbReference type="GO" id="GO:0031408">
    <property type="term" value="P:oxylipin biosynthetic process"/>
    <property type="evidence" value="ECO:0007669"/>
    <property type="project" value="UniProtKB-UniRule"/>
</dbReference>
<keyword evidence="7 15" id="KW-0925">Oxylipin biosynthesis</keyword>
<evidence type="ECO:0000256" key="3">
    <source>
        <dbReference type="ARBA" id="ARBA00009419"/>
    </source>
</evidence>
<keyword evidence="18" id="KW-1185">Reference proteome</keyword>
<evidence type="ECO:0000313" key="18">
    <source>
        <dbReference type="Proteomes" id="UP001187192"/>
    </source>
</evidence>
<dbReference type="SMART" id="SM00308">
    <property type="entry name" value="LH2"/>
    <property type="match status" value="1"/>
</dbReference>
<evidence type="ECO:0000256" key="15">
    <source>
        <dbReference type="RuleBase" id="RU003975"/>
    </source>
</evidence>
<dbReference type="Proteomes" id="UP001187192">
    <property type="component" value="Unassembled WGS sequence"/>
</dbReference>
<evidence type="ECO:0000256" key="7">
    <source>
        <dbReference type="ARBA" id="ARBA00022767"/>
    </source>
</evidence>
<name>A0AA88DI69_FICCA</name>
<comment type="subcellular location">
    <subcellularLocation>
        <location evidence="2">Cytoplasm</location>
    </subcellularLocation>
</comment>
<comment type="function">
    <text evidence="15">Plant lipoxygenase may be involved in a number of diverse aspects of plant physiology including growth and development, pest resistance, and senescence or responses to wounding.</text>
</comment>
<dbReference type="GO" id="GO:0005506">
    <property type="term" value="F:iron ion binding"/>
    <property type="evidence" value="ECO:0007669"/>
    <property type="project" value="UniProtKB-ARBA"/>
</dbReference>
<dbReference type="InterPro" id="IPR001246">
    <property type="entry name" value="LipOase_plant"/>
</dbReference>
<comment type="caution">
    <text evidence="17">The sequence shown here is derived from an EMBL/GenBank/DDBJ whole genome shotgun (WGS) entry which is preliminary data.</text>
</comment>
<keyword evidence="10 14" id="KW-0560">Oxidoreductase</keyword>
<evidence type="ECO:0000256" key="8">
    <source>
        <dbReference type="ARBA" id="ARBA00022832"/>
    </source>
</evidence>
<dbReference type="SUPFAM" id="SSF49723">
    <property type="entry name" value="Lipase/lipooxygenase domain (PLAT/LH2 domain)"/>
    <property type="match status" value="1"/>
</dbReference>
<dbReference type="InterPro" id="IPR000907">
    <property type="entry name" value="LipOase"/>
</dbReference>
<dbReference type="Gene3D" id="1.20.245.10">
    <property type="entry name" value="Lipoxygenase-1, Domain 5"/>
    <property type="match status" value="1"/>
</dbReference>
<accession>A0AA88DI69</accession>
<keyword evidence="8" id="KW-0276">Fatty acid metabolism</keyword>
<gene>
    <name evidence="17" type="ORF">TIFTF001_013045</name>
</gene>
<evidence type="ECO:0000313" key="17">
    <source>
        <dbReference type="EMBL" id="GMN43854.1"/>
    </source>
</evidence>
<dbReference type="EC" id="1.13.11.-" evidence="15"/>
<dbReference type="InterPro" id="IPR013819">
    <property type="entry name" value="LipOase_C"/>
</dbReference>
<dbReference type="AlphaFoldDB" id="A0AA88DI69"/>
<evidence type="ECO:0000256" key="11">
    <source>
        <dbReference type="ARBA" id="ARBA00023004"/>
    </source>
</evidence>
<dbReference type="PRINTS" id="PR00468">
    <property type="entry name" value="PLTLPOXGNASE"/>
</dbReference>
<sequence length="867" mass="99062">MLRYKNFTSTTTPLNNFSATRLTPAKYRSPLWLPTGARSGVTERPLCSFNDVTRSQPLKADQTAREENLIVTRSSTNRTSTSTSTDENQRITKIRGTVVLMKKNVLDFNDFNASILDRFHELVGRGVSLKLVSAVHADPDHGRLHFVCNSWVYPTDKYKTDRIFFANKTYLPNETPATLRKYREEELVNLRGDGTGERQEWDRIYDYDFYNDLGNPDKGRKYDRPVLGGSAKYPYPRRGRTGRPPTRTNPKVETRLKLLLSLNIYAPRDERFGHLKLSDFLAYALKSIGQFIKPELEDVFNSTPNEFDSFEDVLRLYEGGVEVPEGLLKSIRDSTPAEMVKEIFRTDGERLLKFPVPQVIKVEDKTAWSTDEEFAREILAGINPVMIRRVEQFPTTSNLDPKDYGDHTSKITKEHIEPNLNGLSVDEAIKENKLFILDHHDTLMPFLRNINSTSTKIYASRTLLFLQEDGTLKPLAIELSLPHPRGDRFGCTSKIYTPAKIGVKGSLWQLAKAFVAVNDSGYHQLISHWLHTHAAIEPFVIATNRQMSVIHPIHKLLHPHFRDTMNLNAVARQILINAGGALEWTVFPGKYSLEMTSASYKEWSFPDQALPVDLINRGMAVEDENSPCGLRLLIEDYPYAVDGLEIWLAIKTWVKDYCSFYYKTDEAVQNDYEIQSWWKELREVGHGDKKDEPWWPKMQTQEELIETCTTIIWIASALHAAINFGQYPYGGYPPNRPSMSRRFMPEEGTPEYEELKTDPEKAFLKTITGQLLSVLGISLVEILSRHSSDEVYLGQRDTPEWTTDGEVLEAFDKFGKKLREIEVNITRRNQDEKLKNRVGPVKMPYTLLYPSSEGGLTGKGIPNSVSI</sequence>
<dbReference type="Gene3D" id="4.10.372.10">
    <property type="entry name" value="Lipoxygenase-1, Domain 3"/>
    <property type="match status" value="1"/>
</dbReference>
<dbReference type="Gene3D" id="4.10.375.10">
    <property type="entry name" value="Lipoxygenase-1, Domain 2"/>
    <property type="match status" value="1"/>
</dbReference>
<feature type="domain" description="Lipoxygenase" evidence="16">
    <location>
        <begin position="169"/>
        <end position="867"/>
    </location>
</feature>
<dbReference type="InterPro" id="IPR020834">
    <property type="entry name" value="LipOase_CS"/>
</dbReference>
<evidence type="ECO:0000256" key="1">
    <source>
        <dbReference type="ARBA" id="ARBA00001962"/>
    </source>
</evidence>
<dbReference type="FunFam" id="4.10.375.10:FF:000001">
    <property type="entry name" value="Lipoxygenase"/>
    <property type="match status" value="1"/>
</dbReference>
<organism evidence="17 18">
    <name type="scientific">Ficus carica</name>
    <name type="common">Common fig</name>
    <dbReference type="NCBI Taxonomy" id="3494"/>
    <lineage>
        <taxon>Eukaryota</taxon>
        <taxon>Viridiplantae</taxon>
        <taxon>Streptophyta</taxon>
        <taxon>Embryophyta</taxon>
        <taxon>Tracheophyta</taxon>
        <taxon>Spermatophyta</taxon>
        <taxon>Magnoliopsida</taxon>
        <taxon>eudicotyledons</taxon>
        <taxon>Gunneridae</taxon>
        <taxon>Pentapetalae</taxon>
        <taxon>rosids</taxon>
        <taxon>fabids</taxon>
        <taxon>Rosales</taxon>
        <taxon>Moraceae</taxon>
        <taxon>Ficeae</taxon>
        <taxon>Ficus</taxon>
    </lineage>
</organism>
<keyword evidence="11 14" id="KW-0408">Iron</keyword>
<dbReference type="Gene3D" id="2.60.60.20">
    <property type="entry name" value="PLAT/LH2 domain"/>
    <property type="match status" value="2"/>
</dbReference>
<dbReference type="EMBL" id="BTGU01000017">
    <property type="protein sequence ID" value="GMN43854.1"/>
    <property type="molecule type" value="Genomic_DNA"/>
</dbReference>
<proteinExistence type="inferred from homology"/>
<dbReference type="GO" id="GO:0016702">
    <property type="term" value="F:oxidoreductase activity, acting on single donors with incorporation of molecular oxygen, incorporation of two atoms of oxygen"/>
    <property type="evidence" value="ECO:0007669"/>
    <property type="project" value="InterPro"/>
</dbReference>
<evidence type="ECO:0000259" key="16">
    <source>
        <dbReference type="PROSITE" id="PS51393"/>
    </source>
</evidence>
<keyword evidence="6 14" id="KW-0479">Metal-binding</keyword>